<dbReference type="SUPFAM" id="SSF49764">
    <property type="entry name" value="HSP20-like chaperones"/>
    <property type="match status" value="1"/>
</dbReference>
<keyword evidence="5" id="KW-1185">Reference proteome</keyword>
<name>A0A1H0C6C3_9ACTN</name>
<gene>
    <name evidence="4" type="ORF">SAMN05216259_104437</name>
</gene>
<dbReference type="Pfam" id="PF00011">
    <property type="entry name" value="HSP20"/>
    <property type="match status" value="1"/>
</dbReference>
<comment type="similarity">
    <text evidence="1 2">Belongs to the small heat shock protein (HSP20) family.</text>
</comment>
<reference evidence="4 5" key="1">
    <citation type="submission" date="2016-10" db="EMBL/GenBank/DDBJ databases">
        <authorList>
            <person name="de Groot N.N."/>
        </authorList>
    </citation>
    <scope>NUCLEOTIDE SEQUENCE [LARGE SCALE GENOMIC DNA]</scope>
    <source>
        <strain evidence="4 5">CGMCC 4.2022</strain>
    </source>
</reference>
<sequence length="142" mass="15782">MTAKAERRQGWAPNLPDLLDWVGTVPGLRIPGGPHGIAVEERLSDDAYTVSAELPGIDPDEDVEITVEDELLTIRAERTEKTEDRQRSEFRYGQFTRAVRLPAGARTKEARATYDQGILTVTVPLAAAKETARTIKVERKEP</sequence>
<feature type="domain" description="SHSP" evidence="3">
    <location>
        <begin position="30"/>
        <end position="140"/>
    </location>
</feature>
<dbReference type="PROSITE" id="PS01031">
    <property type="entry name" value="SHSP"/>
    <property type="match status" value="1"/>
</dbReference>
<evidence type="ECO:0000259" key="3">
    <source>
        <dbReference type="PROSITE" id="PS01031"/>
    </source>
</evidence>
<dbReference type="Proteomes" id="UP000199341">
    <property type="component" value="Unassembled WGS sequence"/>
</dbReference>
<dbReference type="InterPro" id="IPR031107">
    <property type="entry name" value="Small_HSP"/>
</dbReference>
<proteinExistence type="inferred from homology"/>
<evidence type="ECO:0000256" key="2">
    <source>
        <dbReference type="RuleBase" id="RU003616"/>
    </source>
</evidence>
<protein>
    <submittedName>
        <fullName evidence="4">Hsp20/alpha crystallin family protein</fullName>
    </submittedName>
</protein>
<dbReference type="EMBL" id="FNIE01000004">
    <property type="protein sequence ID" value="SDN53402.1"/>
    <property type="molecule type" value="Genomic_DNA"/>
</dbReference>
<dbReference type="OrthoDB" id="3855217at2"/>
<evidence type="ECO:0000313" key="4">
    <source>
        <dbReference type="EMBL" id="SDN53402.1"/>
    </source>
</evidence>
<dbReference type="InterPro" id="IPR002068">
    <property type="entry name" value="A-crystallin/Hsp20_dom"/>
</dbReference>
<dbReference type="STRING" id="310781.SAMN05216259_104437"/>
<dbReference type="AlphaFoldDB" id="A0A1H0C6C3"/>
<dbReference type="Gene3D" id="2.60.40.790">
    <property type="match status" value="1"/>
</dbReference>
<evidence type="ECO:0000313" key="5">
    <source>
        <dbReference type="Proteomes" id="UP000199341"/>
    </source>
</evidence>
<evidence type="ECO:0000256" key="1">
    <source>
        <dbReference type="PROSITE-ProRule" id="PRU00285"/>
    </source>
</evidence>
<organism evidence="4 5">
    <name type="scientific">Actinacidiphila guanduensis</name>
    <dbReference type="NCBI Taxonomy" id="310781"/>
    <lineage>
        <taxon>Bacteria</taxon>
        <taxon>Bacillati</taxon>
        <taxon>Actinomycetota</taxon>
        <taxon>Actinomycetes</taxon>
        <taxon>Kitasatosporales</taxon>
        <taxon>Streptomycetaceae</taxon>
        <taxon>Actinacidiphila</taxon>
    </lineage>
</organism>
<dbReference type="RefSeq" id="WP_093784185.1">
    <property type="nucleotide sequence ID" value="NZ_FNIE01000004.1"/>
</dbReference>
<dbReference type="PANTHER" id="PTHR11527">
    <property type="entry name" value="HEAT-SHOCK PROTEIN 20 FAMILY MEMBER"/>
    <property type="match status" value="1"/>
</dbReference>
<dbReference type="InterPro" id="IPR008978">
    <property type="entry name" value="HSP20-like_chaperone"/>
</dbReference>
<accession>A0A1H0C6C3</accession>
<dbReference type="CDD" id="cd06464">
    <property type="entry name" value="ACD_sHsps-like"/>
    <property type="match status" value="1"/>
</dbReference>